<feature type="transmembrane region" description="Helical" evidence="2">
    <location>
        <begin position="73"/>
        <end position="94"/>
    </location>
</feature>
<reference evidence="4 5" key="1">
    <citation type="submission" date="2015-02" db="EMBL/GenBank/DDBJ databases">
        <authorList>
            <person name="Ju K.-S."/>
            <person name="Doroghazi J.R."/>
            <person name="Metcalf W."/>
        </authorList>
    </citation>
    <scope>NUCLEOTIDE SEQUENCE [LARGE SCALE GENOMIC DNA]</scope>
    <source>
        <strain evidence="4 5">NRRL ISP-5550</strain>
    </source>
</reference>
<evidence type="ECO:0000256" key="1">
    <source>
        <dbReference type="SAM" id="MobiDB-lite"/>
    </source>
</evidence>
<feature type="compositionally biased region" description="Low complexity" evidence="1">
    <location>
        <begin position="1"/>
        <end position="14"/>
    </location>
</feature>
<protein>
    <recommendedName>
        <fullName evidence="3">YcxB-like C-terminal domain-containing protein</fullName>
    </recommendedName>
</protein>
<evidence type="ECO:0000259" key="3">
    <source>
        <dbReference type="Pfam" id="PF14317"/>
    </source>
</evidence>
<feature type="domain" description="YcxB-like C-terminal" evidence="3">
    <location>
        <begin position="115"/>
        <end position="175"/>
    </location>
</feature>
<dbReference type="Proteomes" id="UP000033551">
    <property type="component" value="Unassembled WGS sequence"/>
</dbReference>
<accession>A0A0F4JMP4</accession>
<keyword evidence="2" id="KW-1133">Transmembrane helix</keyword>
<gene>
    <name evidence="4" type="ORF">VR44_09690</name>
</gene>
<feature type="transmembrane region" description="Helical" evidence="2">
    <location>
        <begin position="47"/>
        <end position="67"/>
    </location>
</feature>
<dbReference type="RefSeq" id="WP_045947002.1">
    <property type="nucleotide sequence ID" value="NZ_JZWV01000210.1"/>
</dbReference>
<sequence>MQTGGDTSSTSSTGSTGGTIEFVYDPTPEDYRTAFWRFNFGTWPGRGNLMTGPFVGIGLGSLLSWLRRFSENQTAFVLVAVTLAMCVIVPRVGARKAREQYQDMEEYGTCRTTVTEEGLTTTGGELSSTIEWRVFPWYFETDTLFVVMTKRTGIFFALPKRGAQDPADVDRVRAVLDRNLKRL</sequence>
<organism evidence="4 5">
    <name type="scientific">Streptomyces katrae</name>
    <dbReference type="NCBI Taxonomy" id="68223"/>
    <lineage>
        <taxon>Bacteria</taxon>
        <taxon>Bacillati</taxon>
        <taxon>Actinomycetota</taxon>
        <taxon>Actinomycetes</taxon>
        <taxon>Kitasatosporales</taxon>
        <taxon>Streptomycetaceae</taxon>
        <taxon>Streptomyces</taxon>
    </lineage>
</organism>
<keyword evidence="2" id="KW-0812">Transmembrane</keyword>
<dbReference type="AlphaFoldDB" id="A0A0F4JMP4"/>
<evidence type="ECO:0000256" key="2">
    <source>
        <dbReference type="SAM" id="Phobius"/>
    </source>
</evidence>
<name>A0A0F4JMP4_9ACTN</name>
<dbReference type="EMBL" id="JZWV01000210">
    <property type="protein sequence ID" value="KJY35637.1"/>
    <property type="molecule type" value="Genomic_DNA"/>
</dbReference>
<dbReference type="OrthoDB" id="4327547at2"/>
<keyword evidence="2" id="KW-0472">Membrane</keyword>
<dbReference type="Pfam" id="PF14317">
    <property type="entry name" value="YcxB"/>
    <property type="match status" value="1"/>
</dbReference>
<dbReference type="InterPro" id="IPR025588">
    <property type="entry name" value="YcxB-like_C"/>
</dbReference>
<dbReference type="PATRIC" id="fig|68223.7.peg.5386"/>
<evidence type="ECO:0000313" key="4">
    <source>
        <dbReference type="EMBL" id="KJY35637.1"/>
    </source>
</evidence>
<proteinExistence type="predicted"/>
<keyword evidence="5" id="KW-1185">Reference proteome</keyword>
<feature type="region of interest" description="Disordered" evidence="1">
    <location>
        <begin position="1"/>
        <end position="20"/>
    </location>
</feature>
<comment type="caution">
    <text evidence="4">The sequence shown here is derived from an EMBL/GenBank/DDBJ whole genome shotgun (WGS) entry which is preliminary data.</text>
</comment>
<evidence type="ECO:0000313" key="5">
    <source>
        <dbReference type="Proteomes" id="UP000033551"/>
    </source>
</evidence>